<accession>A0ABV2BSY6</accession>
<dbReference type="PRINTS" id="PR00344">
    <property type="entry name" value="BCTRLSENSOR"/>
</dbReference>
<dbReference type="Gene3D" id="3.30.565.10">
    <property type="entry name" value="Histidine kinase-like ATPase, C-terminal domain"/>
    <property type="match status" value="1"/>
</dbReference>
<dbReference type="InterPro" id="IPR036097">
    <property type="entry name" value="HisK_dim/P_sf"/>
</dbReference>
<evidence type="ECO:0000256" key="3">
    <source>
        <dbReference type="ARBA" id="ARBA00022553"/>
    </source>
</evidence>
<dbReference type="InterPro" id="IPR004358">
    <property type="entry name" value="Sig_transdc_His_kin-like_C"/>
</dbReference>
<reference evidence="6 7" key="1">
    <citation type="submission" date="2024-06" db="EMBL/GenBank/DDBJ databases">
        <authorList>
            <person name="Li F."/>
        </authorList>
    </citation>
    <scope>NUCLEOTIDE SEQUENCE [LARGE SCALE GENOMIC DNA]</scope>
    <source>
        <strain evidence="6 7">GXAS 311</strain>
    </source>
</reference>
<dbReference type="InterPro" id="IPR005467">
    <property type="entry name" value="His_kinase_dom"/>
</dbReference>
<dbReference type="CDD" id="cd00130">
    <property type="entry name" value="PAS"/>
    <property type="match status" value="1"/>
</dbReference>
<dbReference type="EMBL" id="JBEVCJ010000007">
    <property type="protein sequence ID" value="MET1255039.1"/>
    <property type="molecule type" value="Genomic_DNA"/>
</dbReference>
<sequence>MPQANQTSAAQNYFPEIPTQGEVTLENGIQLDSVMSELNRLSKSFVNSYQTLESQVKKLNGQLKNEAEEKQSAMQENQQLLVEKAALSDRLQNLLSIMPAGVVVIDSQGKVKDCNAVATEILGRPLLGQLWVDIIRRAFDPQDDDGHQISLKDGRKIHIETKALDAEPGQIVVLTDLTKTRQLQAELSQQQKLSSMGKMIASLAHQIRTPLSAAILYGSHLTDEKLAAQLKHEFSQSLMERLHYMERQITDMLNFVKGERKTKSIISVKSFYQKLMAHQAEFLLPVTFVSHIPQNSAAVIHGDQDALLGAVMNLIENAVDACKNIKHPQIKVKIQVAKTLLIEVSDNGCGIEKSVQQKIFEPFYTSKNNGNGLGLAIVHGVVIEHQGNIQVNSSSAQGTCFRVNIPLSVTAENLTSLNSINPSPNNQATSKQEKIYEF</sequence>
<dbReference type="SUPFAM" id="SSF55785">
    <property type="entry name" value="PYP-like sensor domain (PAS domain)"/>
    <property type="match status" value="1"/>
</dbReference>
<keyword evidence="7" id="KW-1185">Reference proteome</keyword>
<dbReference type="Gene3D" id="1.10.287.130">
    <property type="match status" value="1"/>
</dbReference>
<dbReference type="GO" id="GO:0016301">
    <property type="term" value="F:kinase activity"/>
    <property type="evidence" value="ECO:0007669"/>
    <property type="project" value="UniProtKB-KW"/>
</dbReference>
<evidence type="ECO:0000256" key="2">
    <source>
        <dbReference type="ARBA" id="ARBA00012438"/>
    </source>
</evidence>
<evidence type="ECO:0000259" key="5">
    <source>
        <dbReference type="PROSITE" id="PS50109"/>
    </source>
</evidence>
<dbReference type="SMART" id="SM00091">
    <property type="entry name" value="PAS"/>
    <property type="match status" value="1"/>
</dbReference>
<evidence type="ECO:0000256" key="1">
    <source>
        <dbReference type="ARBA" id="ARBA00000085"/>
    </source>
</evidence>
<dbReference type="Proteomes" id="UP001548189">
    <property type="component" value="Unassembled WGS sequence"/>
</dbReference>
<evidence type="ECO:0000313" key="6">
    <source>
        <dbReference type="EMBL" id="MET1255039.1"/>
    </source>
</evidence>
<dbReference type="PROSITE" id="PS50109">
    <property type="entry name" value="HIS_KIN"/>
    <property type="match status" value="1"/>
</dbReference>
<dbReference type="InterPro" id="IPR003661">
    <property type="entry name" value="HisK_dim/P_dom"/>
</dbReference>
<keyword evidence="6" id="KW-0418">Kinase</keyword>
<keyword evidence="4" id="KW-0175">Coiled coil</keyword>
<comment type="catalytic activity">
    <reaction evidence="1">
        <text>ATP + protein L-histidine = ADP + protein N-phospho-L-histidine.</text>
        <dbReference type="EC" id="2.7.13.3"/>
    </reaction>
</comment>
<protein>
    <recommendedName>
        <fullName evidence="2">histidine kinase</fullName>
        <ecNumber evidence="2">2.7.13.3</ecNumber>
    </recommendedName>
</protein>
<comment type="caution">
    <text evidence="6">The sequence shown here is derived from an EMBL/GenBank/DDBJ whole genome shotgun (WGS) entry which is preliminary data.</text>
</comment>
<dbReference type="PANTHER" id="PTHR43065">
    <property type="entry name" value="SENSOR HISTIDINE KINASE"/>
    <property type="match status" value="1"/>
</dbReference>
<dbReference type="SMART" id="SM00387">
    <property type="entry name" value="HATPase_c"/>
    <property type="match status" value="1"/>
</dbReference>
<dbReference type="RefSeq" id="WP_353895625.1">
    <property type="nucleotide sequence ID" value="NZ_JBEVCJ010000007.1"/>
</dbReference>
<dbReference type="Pfam" id="PF02518">
    <property type="entry name" value="HATPase_c"/>
    <property type="match status" value="1"/>
</dbReference>
<dbReference type="SUPFAM" id="SSF55874">
    <property type="entry name" value="ATPase domain of HSP90 chaperone/DNA topoisomerase II/histidine kinase"/>
    <property type="match status" value="1"/>
</dbReference>
<dbReference type="InterPro" id="IPR000014">
    <property type="entry name" value="PAS"/>
</dbReference>
<keyword evidence="6" id="KW-0808">Transferase</keyword>
<evidence type="ECO:0000256" key="4">
    <source>
        <dbReference type="SAM" id="Coils"/>
    </source>
</evidence>
<dbReference type="Gene3D" id="3.30.450.20">
    <property type="entry name" value="PAS domain"/>
    <property type="match status" value="1"/>
</dbReference>
<organism evidence="6 7">
    <name type="scientific">Aliikangiella maris</name>
    <dbReference type="NCBI Taxonomy" id="3162458"/>
    <lineage>
        <taxon>Bacteria</taxon>
        <taxon>Pseudomonadati</taxon>
        <taxon>Pseudomonadota</taxon>
        <taxon>Gammaproteobacteria</taxon>
        <taxon>Oceanospirillales</taxon>
        <taxon>Pleioneaceae</taxon>
        <taxon>Aliikangiella</taxon>
    </lineage>
</organism>
<evidence type="ECO:0000313" key="7">
    <source>
        <dbReference type="Proteomes" id="UP001548189"/>
    </source>
</evidence>
<keyword evidence="3" id="KW-0597">Phosphoprotein</keyword>
<dbReference type="PANTHER" id="PTHR43065:SF29">
    <property type="entry name" value="SENSOR PROTEIN KINASE FLES"/>
    <property type="match status" value="1"/>
</dbReference>
<proteinExistence type="predicted"/>
<dbReference type="CDD" id="cd00075">
    <property type="entry name" value="HATPase"/>
    <property type="match status" value="1"/>
</dbReference>
<feature type="coiled-coil region" evidence="4">
    <location>
        <begin position="49"/>
        <end position="90"/>
    </location>
</feature>
<dbReference type="CDD" id="cd00082">
    <property type="entry name" value="HisKA"/>
    <property type="match status" value="1"/>
</dbReference>
<dbReference type="SMART" id="SM00388">
    <property type="entry name" value="HisKA"/>
    <property type="match status" value="1"/>
</dbReference>
<dbReference type="InterPro" id="IPR036890">
    <property type="entry name" value="HATPase_C_sf"/>
</dbReference>
<dbReference type="EC" id="2.7.13.3" evidence="2"/>
<name>A0ABV2BSY6_9GAMM</name>
<dbReference type="InterPro" id="IPR035965">
    <property type="entry name" value="PAS-like_dom_sf"/>
</dbReference>
<dbReference type="SUPFAM" id="SSF47384">
    <property type="entry name" value="Homodimeric domain of signal transducing histidine kinase"/>
    <property type="match status" value="1"/>
</dbReference>
<gene>
    <name evidence="6" type="ORF">ABVT43_07880</name>
</gene>
<feature type="domain" description="Histidine kinase" evidence="5">
    <location>
        <begin position="202"/>
        <end position="409"/>
    </location>
</feature>
<dbReference type="Pfam" id="PF00512">
    <property type="entry name" value="HisKA"/>
    <property type="match status" value="1"/>
</dbReference>
<dbReference type="InterPro" id="IPR003594">
    <property type="entry name" value="HATPase_dom"/>
</dbReference>
<dbReference type="Pfam" id="PF13188">
    <property type="entry name" value="PAS_8"/>
    <property type="match status" value="1"/>
</dbReference>